<dbReference type="PRINTS" id="PR00455">
    <property type="entry name" value="HTHTETR"/>
</dbReference>
<accession>A0A1G9P0I9</accession>
<dbReference type="InterPro" id="IPR001647">
    <property type="entry name" value="HTH_TetR"/>
</dbReference>
<dbReference type="GO" id="GO:0003677">
    <property type="term" value="F:DNA binding"/>
    <property type="evidence" value="ECO:0007669"/>
    <property type="project" value="UniProtKB-UniRule"/>
</dbReference>
<dbReference type="GO" id="GO:0006355">
    <property type="term" value="P:regulation of DNA-templated transcription"/>
    <property type="evidence" value="ECO:0007669"/>
    <property type="project" value="UniProtKB-ARBA"/>
</dbReference>
<reference evidence="4 5" key="1">
    <citation type="submission" date="2016-10" db="EMBL/GenBank/DDBJ databases">
        <authorList>
            <person name="de Groot N.N."/>
        </authorList>
    </citation>
    <scope>NUCLEOTIDE SEQUENCE [LARGE SCALE GENOMIC DNA]</scope>
    <source>
        <strain evidence="4 5">DSM 1736</strain>
    </source>
</reference>
<dbReference type="Gene3D" id="1.10.10.60">
    <property type="entry name" value="Homeodomain-like"/>
    <property type="match status" value="1"/>
</dbReference>
<evidence type="ECO:0000313" key="5">
    <source>
        <dbReference type="Proteomes" id="UP000214880"/>
    </source>
</evidence>
<evidence type="ECO:0000313" key="4">
    <source>
        <dbReference type="EMBL" id="SDL91735.1"/>
    </source>
</evidence>
<sequence length="199" mass="22138">MEHDTAGRIVAIAIPLFAKKGYTAVTIREVGEAAQINSSAISYYFKSKEGLYQAVLEKSFLPVAELFQRVDSLSGLNPVERIELYAQTIGKIHQEQPFLARIIHSELANPTSCGERIIKKYISMLYQFVSSSLREGVHSGAFAPGLNLSYAALSLAGIMNFYFLVIPLVKEFVHLSEDSDQEYIMQALKIYLDGVNARP</sequence>
<dbReference type="InterPro" id="IPR009057">
    <property type="entry name" value="Homeodomain-like_sf"/>
</dbReference>
<dbReference type="AlphaFoldDB" id="A0A1G9P0I9"/>
<dbReference type="SUPFAM" id="SSF46689">
    <property type="entry name" value="Homeodomain-like"/>
    <property type="match status" value="1"/>
</dbReference>
<dbReference type="STRING" id="146817.SAMN04488502_1011172"/>
<feature type="domain" description="HTH tetR-type" evidence="3">
    <location>
        <begin position="3"/>
        <end position="63"/>
    </location>
</feature>
<keyword evidence="1 2" id="KW-0238">DNA-binding</keyword>
<keyword evidence="5" id="KW-1185">Reference proteome</keyword>
<protein>
    <submittedName>
        <fullName evidence="4">Transcriptional regulator, TetR family</fullName>
    </submittedName>
</protein>
<dbReference type="SUPFAM" id="SSF48498">
    <property type="entry name" value="Tetracyclin repressor-like, C-terminal domain"/>
    <property type="match status" value="1"/>
</dbReference>
<evidence type="ECO:0000256" key="2">
    <source>
        <dbReference type="PROSITE-ProRule" id="PRU00335"/>
    </source>
</evidence>
<dbReference type="InterPro" id="IPR050109">
    <property type="entry name" value="HTH-type_TetR-like_transc_reg"/>
</dbReference>
<dbReference type="PROSITE" id="PS50977">
    <property type="entry name" value="HTH_TETR_2"/>
    <property type="match status" value="1"/>
</dbReference>
<gene>
    <name evidence="4" type="ORF">SAMN04488502_1011172</name>
</gene>
<dbReference type="Proteomes" id="UP000214880">
    <property type="component" value="Unassembled WGS sequence"/>
</dbReference>
<evidence type="ECO:0000259" key="3">
    <source>
        <dbReference type="PROSITE" id="PS50977"/>
    </source>
</evidence>
<evidence type="ECO:0000256" key="1">
    <source>
        <dbReference type="ARBA" id="ARBA00023125"/>
    </source>
</evidence>
<dbReference type="InterPro" id="IPR036271">
    <property type="entry name" value="Tet_transcr_reg_TetR-rel_C_sf"/>
</dbReference>
<organism evidence="4 5">
    <name type="scientific">Dendrosporobacter quercicolus</name>
    <dbReference type="NCBI Taxonomy" id="146817"/>
    <lineage>
        <taxon>Bacteria</taxon>
        <taxon>Bacillati</taxon>
        <taxon>Bacillota</taxon>
        <taxon>Negativicutes</taxon>
        <taxon>Selenomonadales</taxon>
        <taxon>Sporomusaceae</taxon>
        <taxon>Dendrosporobacter</taxon>
    </lineage>
</organism>
<name>A0A1G9P0I9_9FIRM</name>
<dbReference type="PANTHER" id="PTHR30328:SF54">
    <property type="entry name" value="HTH-TYPE TRANSCRIPTIONAL REPRESSOR SCO4008"/>
    <property type="match status" value="1"/>
</dbReference>
<proteinExistence type="predicted"/>
<dbReference type="PANTHER" id="PTHR30328">
    <property type="entry name" value="TRANSCRIPTIONAL REPRESSOR"/>
    <property type="match status" value="1"/>
</dbReference>
<dbReference type="Pfam" id="PF00440">
    <property type="entry name" value="TetR_N"/>
    <property type="match status" value="1"/>
</dbReference>
<feature type="DNA-binding region" description="H-T-H motif" evidence="2">
    <location>
        <begin position="26"/>
        <end position="45"/>
    </location>
</feature>
<dbReference type="EMBL" id="FNHB01000001">
    <property type="protein sequence ID" value="SDL91735.1"/>
    <property type="molecule type" value="Genomic_DNA"/>
</dbReference>
<dbReference type="RefSeq" id="WP_173812641.1">
    <property type="nucleotide sequence ID" value="NZ_FNHB01000001.1"/>
</dbReference>
<dbReference type="Gene3D" id="1.10.357.10">
    <property type="entry name" value="Tetracycline Repressor, domain 2"/>
    <property type="match status" value="1"/>
</dbReference>